<feature type="transmembrane region" description="Helical" evidence="1">
    <location>
        <begin position="87"/>
        <end position="117"/>
    </location>
</feature>
<keyword evidence="1" id="KW-0812">Transmembrane</keyword>
<dbReference type="Proteomes" id="UP000245390">
    <property type="component" value="Unassembled WGS sequence"/>
</dbReference>
<feature type="transmembrane region" description="Helical" evidence="1">
    <location>
        <begin position="124"/>
        <end position="146"/>
    </location>
</feature>
<evidence type="ECO:0000313" key="3">
    <source>
        <dbReference type="EMBL" id="PWK52721.1"/>
    </source>
</evidence>
<keyword evidence="4" id="KW-1185">Reference proteome</keyword>
<name>A0A316FVG5_9RHOB</name>
<dbReference type="KEGG" id="salo:EF888_14885"/>
<organism evidence="3 4">
    <name type="scientific">Silicimonas algicola</name>
    <dbReference type="NCBI Taxonomy" id="1826607"/>
    <lineage>
        <taxon>Bacteria</taxon>
        <taxon>Pseudomonadati</taxon>
        <taxon>Pseudomonadota</taxon>
        <taxon>Alphaproteobacteria</taxon>
        <taxon>Rhodobacterales</taxon>
        <taxon>Paracoccaceae</taxon>
    </lineage>
</organism>
<reference evidence="3 4" key="1">
    <citation type="submission" date="2018-05" db="EMBL/GenBank/DDBJ databases">
        <title>Genomic Encyclopedia of Type Strains, Phase IV (KMG-IV): sequencing the most valuable type-strain genomes for metagenomic binning, comparative biology and taxonomic classification.</title>
        <authorList>
            <person name="Goeker M."/>
        </authorList>
    </citation>
    <scope>NUCLEOTIDE SEQUENCE [LARGE SCALE GENOMIC DNA]</scope>
    <source>
        <strain evidence="3 4">DSM 103371</strain>
    </source>
</reference>
<dbReference type="RefSeq" id="WP_109761216.1">
    <property type="nucleotide sequence ID" value="NZ_CP034588.1"/>
</dbReference>
<evidence type="ECO:0000259" key="2">
    <source>
        <dbReference type="Pfam" id="PF07331"/>
    </source>
</evidence>
<keyword evidence="1" id="KW-0472">Membrane</keyword>
<dbReference type="AlphaFoldDB" id="A0A316FVG5"/>
<protein>
    <submittedName>
        <fullName evidence="3">Tripartite tricarboxylate transporter TctB family protein</fullName>
    </submittedName>
</protein>
<dbReference type="OrthoDB" id="5186924at2"/>
<feature type="transmembrane region" description="Helical" evidence="1">
    <location>
        <begin position="48"/>
        <end position="67"/>
    </location>
</feature>
<feature type="transmembrane region" description="Helical" evidence="1">
    <location>
        <begin position="20"/>
        <end position="41"/>
    </location>
</feature>
<dbReference type="InterPro" id="IPR009936">
    <property type="entry name" value="DUF1468"/>
</dbReference>
<gene>
    <name evidence="3" type="ORF">C8D95_11618</name>
</gene>
<dbReference type="EMBL" id="QGGV01000016">
    <property type="protein sequence ID" value="PWK52721.1"/>
    <property type="molecule type" value="Genomic_DNA"/>
</dbReference>
<feature type="domain" description="DUF1468" evidence="2">
    <location>
        <begin position="20"/>
        <end position="151"/>
    </location>
</feature>
<comment type="caution">
    <text evidence="3">The sequence shown here is derived from an EMBL/GenBank/DDBJ whole genome shotgun (WGS) entry which is preliminary data.</text>
</comment>
<evidence type="ECO:0000256" key="1">
    <source>
        <dbReference type="SAM" id="Phobius"/>
    </source>
</evidence>
<evidence type="ECO:0000313" key="4">
    <source>
        <dbReference type="Proteomes" id="UP000245390"/>
    </source>
</evidence>
<sequence>MNDEDDIGEGRGTMRHTGLWAGGMLIVVGIFALVVASGYTFGTPRRMGAGFFPVVLAVLLVLLGGALTVTARHELMPILLRLRPVVAILGSILTFALLIRPVGLLPTIIIAVILAALAEKGRRLWSVLALGAGVALVVAGIFVFGLNVPLPLFWW</sequence>
<proteinExistence type="predicted"/>
<keyword evidence="1" id="KW-1133">Transmembrane helix</keyword>
<accession>A0A316FVG5</accession>
<dbReference type="Pfam" id="PF07331">
    <property type="entry name" value="TctB"/>
    <property type="match status" value="1"/>
</dbReference>